<sequence length="110" mass="12345">MARRQKVRGNTVVAGQLRAFVERLERLAEQRAALSDDTKAVMAEAKAQGYDTKIIRMLLRERQREWSEISEEQEMLALYRDAMGMEGTPLAGWAFQRASGAAEESESAPA</sequence>
<organism evidence="2 3">
    <name type="scientific">Amaricoccus solimangrovi</name>
    <dbReference type="NCBI Taxonomy" id="2589815"/>
    <lineage>
        <taxon>Bacteria</taxon>
        <taxon>Pseudomonadati</taxon>
        <taxon>Pseudomonadota</taxon>
        <taxon>Alphaproteobacteria</taxon>
        <taxon>Rhodobacterales</taxon>
        <taxon>Paracoccaceae</taxon>
        <taxon>Amaricoccus</taxon>
    </lineage>
</organism>
<evidence type="ECO:0000313" key="2">
    <source>
        <dbReference type="EMBL" id="TPE47244.1"/>
    </source>
</evidence>
<proteinExistence type="predicted"/>
<protein>
    <submittedName>
        <fullName evidence="2">DUF2312 domain-containing protein</fullName>
    </submittedName>
</protein>
<dbReference type="Proteomes" id="UP000319255">
    <property type="component" value="Unassembled WGS sequence"/>
</dbReference>
<comment type="caution">
    <text evidence="2">The sequence shown here is derived from an EMBL/GenBank/DDBJ whole genome shotgun (WGS) entry which is preliminary data.</text>
</comment>
<evidence type="ECO:0000313" key="3">
    <source>
        <dbReference type="Proteomes" id="UP000319255"/>
    </source>
</evidence>
<feature type="domain" description="GapR-like DNA-binding" evidence="1">
    <location>
        <begin position="14"/>
        <end position="84"/>
    </location>
</feature>
<dbReference type="Pfam" id="PF10073">
    <property type="entry name" value="GapR_DNA-bd"/>
    <property type="match status" value="1"/>
</dbReference>
<dbReference type="OrthoDB" id="9813793at2"/>
<dbReference type="RefSeq" id="WP_140456002.1">
    <property type="nucleotide sequence ID" value="NZ_VFRP01000033.1"/>
</dbReference>
<dbReference type="GO" id="GO:0003677">
    <property type="term" value="F:DNA binding"/>
    <property type="evidence" value="ECO:0007669"/>
    <property type="project" value="InterPro"/>
</dbReference>
<dbReference type="EMBL" id="VFRP01000033">
    <property type="protein sequence ID" value="TPE47244.1"/>
    <property type="molecule type" value="Genomic_DNA"/>
</dbReference>
<dbReference type="AlphaFoldDB" id="A0A501WGQ9"/>
<reference evidence="2 3" key="1">
    <citation type="submission" date="2019-06" db="EMBL/GenBank/DDBJ databases">
        <title>A novel bacterium of genus Amaricoccus, isolated from marine sediment.</title>
        <authorList>
            <person name="Huang H."/>
            <person name="Mo K."/>
            <person name="Hu Y."/>
        </authorList>
    </citation>
    <scope>NUCLEOTIDE SEQUENCE [LARGE SCALE GENOMIC DNA]</scope>
    <source>
        <strain evidence="2 3">HB172011</strain>
    </source>
</reference>
<dbReference type="InterPro" id="IPR046367">
    <property type="entry name" value="GapR-like_DNA-bd"/>
</dbReference>
<keyword evidence="3" id="KW-1185">Reference proteome</keyword>
<name>A0A501WGQ9_9RHOB</name>
<evidence type="ECO:0000259" key="1">
    <source>
        <dbReference type="Pfam" id="PF10073"/>
    </source>
</evidence>
<gene>
    <name evidence="2" type="ORF">FJM51_20535</name>
</gene>
<accession>A0A501WGQ9</accession>